<dbReference type="Proteomes" id="UP000050741">
    <property type="component" value="Unassembled WGS sequence"/>
</dbReference>
<protein>
    <submittedName>
        <fullName evidence="3">G_PROTEIN_RECEP_F1_2 domain-containing protein</fullName>
    </submittedName>
</protein>
<proteinExistence type="predicted"/>
<evidence type="ECO:0000313" key="3">
    <source>
        <dbReference type="WBParaSite" id="GPLIN_000357000"/>
    </source>
</evidence>
<evidence type="ECO:0000256" key="1">
    <source>
        <dbReference type="SAM" id="Phobius"/>
    </source>
</evidence>
<dbReference type="WBParaSite" id="GPLIN_000357000">
    <property type="protein sequence ID" value="GPLIN_000357000"/>
    <property type="gene ID" value="GPLIN_000357000"/>
</dbReference>
<keyword evidence="2" id="KW-1185">Reference proteome</keyword>
<keyword evidence="1" id="KW-0472">Membrane</keyword>
<keyword evidence="1" id="KW-1133">Transmembrane helix</keyword>
<name>A0A183BSI4_GLOPA</name>
<reference evidence="2" key="1">
    <citation type="submission" date="2014-05" db="EMBL/GenBank/DDBJ databases">
        <title>The genome and life-stage specific transcriptomes of Globodera pallida elucidate key aspects of plant parasitism by a cyst nematode.</title>
        <authorList>
            <person name="Cotton J.A."/>
            <person name="Lilley C.J."/>
            <person name="Jones L.M."/>
            <person name="Kikuchi T."/>
            <person name="Reid A.J."/>
            <person name="Thorpe P."/>
            <person name="Tsai I.J."/>
            <person name="Beasley H."/>
            <person name="Blok V."/>
            <person name="Cock P.J.A."/>
            <person name="Van den Akker S.E."/>
            <person name="Holroyd N."/>
            <person name="Hunt M."/>
            <person name="Mantelin S."/>
            <person name="Naghra H."/>
            <person name="Pain A."/>
            <person name="Palomares-Rius J.E."/>
            <person name="Zarowiecki M."/>
            <person name="Berriman M."/>
            <person name="Jones J.T."/>
            <person name="Urwin P.E."/>
        </authorList>
    </citation>
    <scope>NUCLEOTIDE SEQUENCE [LARGE SCALE GENOMIC DNA]</scope>
    <source>
        <strain evidence="2">Lindley</strain>
    </source>
</reference>
<organism evidence="2 3">
    <name type="scientific">Globodera pallida</name>
    <name type="common">Potato cyst nematode worm</name>
    <name type="synonym">Heterodera pallida</name>
    <dbReference type="NCBI Taxonomy" id="36090"/>
    <lineage>
        <taxon>Eukaryota</taxon>
        <taxon>Metazoa</taxon>
        <taxon>Ecdysozoa</taxon>
        <taxon>Nematoda</taxon>
        <taxon>Chromadorea</taxon>
        <taxon>Rhabditida</taxon>
        <taxon>Tylenchina</taxon>
        <taxon>Tylenchomorpha</taxon>
        <taxon>Tylenchoidea</taxon>
        <taxon>Heteroderidae</taxon>
        <taxon>Heteroderinae</taxon>
        <taxon>Globodera</taxon>
    </lineage>
</organism>
<accession>A0A183BSI4</accession>
<reference evidence="3" key="2">
    <citation type="submission" date="2016-06" db="UniProtKB">
        <authorList>
            <consortium name="WormBaseParasite"/>
        </authorList>
    </citation>
    <scope>IDENTIFICATION</scope>
</reference>
<dbReference type="AlphaFoldDB" id="A0A183BSI4"/>
<evidence type="ECO:0000313" key="2">
    <source>
        <dbReference type="Proteomes" id="UP000050741"/>
    </source>
</evidence>
<sequence length="123" mass="14007">MAWPSDTVIILSYVFFSFELLTDIVVLVIACLNLAVIGFTKLLHSNLKCILITQSLAVGLYVLDRSAMLLIKFISNDNVFAPANMTLQNFMTFETIFKRMLGHALIIERFVATHYSKLDKFIR</sequence>
<keyword evidence="1" id="KW-0812">Transmembrane</keyword>
<feature type="transmembrane region" description="Helical" evidence="1">
    <location>
        <begin position="12"/>
        <end position="39"/>
    </location>
</feature>